<dbReference type="Proteomes" id="UP000008066">
    <property type="component" value="Unassembled WGS sequence"/>
</dbReference>
<reference evidence="2 3" key="1">
    <citation type="journal article" date="2011" name="Cell">
        <title>Insight into structure and assembly of the nuclear pore complex by utilizing the genome of a eukaryotic thermophile.</title>
        <authorList>
            <person name="Amlacher S."/>
            <person name="Sarges P."/>
            <person name="Flemming D."/>
            <person name="van Noort V."/>
            <person name="Kunze R."/>
            <person name="Devos D.P."/>
            <person name="Arumugam M."/>
            <person name="Bork P."/>
            <person name="Hurt E."/>
        </authorList>
    </citation>
    <scope>NUCLEOTIDE SEQUENCE [LARGE SCALE GENOMIC DNA]</scope>
    <source>
        <strain evidence="3">DSM 1495 / CBS 144.50 / IMI 039719</strain>
    </source>
</reference>
<evidence type="ECO:0000313" key="2">
    <source>
        <dbReference type="EMBL" id="EGS18898.1"/>
    </source>
</evidence>
<dbReference type="OrthoDB" id="5223508at2759"/>
<dbReference type="InterPro" id="IPR058940">
    <property type="entry name" value="mS26_fungi"/>
</dbReference>
<protein>
    <submittedName>
        <fullName evidence="2">Uncharacterized protein</fullName>
    </submittedName>
</protein>
<dbReference type="STRING" id="759272.G0SBX2"/>
<proteinExistence type="predicted"/>
<dbReference type="CDD" id="cd23703">
    <property type="entry name" value="mS26_PET12"/>
    <property type="match status" value="1"/>
</dbReference>
<dbReference type="AlphaFoldDB" id="G0SBX2"/>
<dbReference type="OMA" id="WNLGPPP"/>
<dbReference type="KEGG" id="cthr:CTHT_0055110"/>
<sequence>MPPSLPRPSTLNGLSAALSSCRISAPATVISKKPTRPAIASLSTSSAARNPQQQQQQQQQQQAAPIVFPPQSPRFITLPEPPQSSEIKLGPIKGHLPVPRDIFPKRDGDRKIQPEYIANATKLSKAELAGLPPKTEHEERRRRMAAARRKALEEGLRGLYERKQLREKRWAARSKRNYERNLAAAMAPERLDEVLTRSTVLEATALGGHLEEDPHRFARAKKAAKKHAAIMAKKAEARRDALAQLYVAAQNFIVDEKELEQRVEELFKPDTFRYGGSGNCESIWDTQKAPVSISELRADTFGTSANIIDAKKSNSVKTAARQKIVAEELTGGKL</sequence>
<keyword evidence="3" id="KW-1185">Reference proteome</keyword>
<dbReference type="RefSeq" id="XP_006695843.1">
    <property type="nucleotide sequence ID" value="XM_006695780.1"/>
</dbReference>
<dbReference type="PROSITE" id="PS51257">
    <property type="entry name" value="PROKAR_LIPOPROTEIN"/>
    <property type="match status" value="1"/>
</dbReference>
<feature type="compositionally biased region" description="Polar residues" evidence="1">
    <location>
        <begin position="41"/>
        <end position="51"/>
    </location>
</feature>
<dbReference type="HOGENOM" id="CLU_065203_0_0_1"/>
<dbReference type="GeneID" id="18259549"/>
<name>G0SBX2_CHATD</name>
<dbReference type="eggNOG" id="ENOG502S3Z9">
    <property type="taxonomic scope" value="Eukaryota"/>
</dbReference>
<evidence type="ECO:0000256" key="1">
    <source>
        <dbReference type="SAM" id="MobiDB-lite"/>
    </source>
</evidence>
<feature type="region of interest" description="Disordered" evidence="1">
    <location>
        <begin position="28"/>
        <end position="71"/>
    </location>
</feature>
<evidence type="ECO:0000313" key="3">
    <source>
        <dbReference type="Proteomes" id="UP000008066"/>
    </source>
</evidence>
<dbReference type="EMBL" id="GL988045">
    <property type="protein sequence ID" value="EGS18898.1"/>
    <property type="molecule type" value="Genomic_DNA"/>
</dbReference>
<gene>
    <name evidence="2" type="ORF">CTHT_0055110</name>
</gene>
<feature type="compositionally biased region" description="Low complexity" evidence="1">
    <location>
        <begin position="52"/>
        <end position="62"/>
    </location>
</feature>
<organism evidence="3">
    <name type="scientific">Chaetomium thermophilum (strain DSM 1495 / CBS 144.50 / IMI 039719)</name>
    <name type="common">Thermochaetoides thermophila</name>
    <dbReference type="NCBI Taxonomy" id="759272"/>
    <lineage>
        <taxon>Eukaryota</taxon>
        <taxon>Fungi</taxon>
        <taxon>Dikarya</taxon>
        <taxon>Ascomycota</taxon>
        <taxon>Pezizomycotina</taxon>
        <taxon>Sordariomycetes</taxon>
        <taxon>Sordariomycetidae</taxon>
        <taxon>Sordariales</taxon>
        <taxon>Chaetomiaceae</taxon>
        <taxon>Thermochaetoides</taxon>
    </lineage>
</organism>
<accession>G0SBX2</accession>